<dbReference type="SUPFAM" id="SSF55874">
    <property type="entry name" value="ATPase domain of HSP90 chaperone/DNA topoisomerase II/histidine kinase"/>
    <property type="match status" value="1"/>
</dbReference>
<dbReference type="EC" id="2.7.13.3" evidence="2"/>
<sequence length="387" mass="40832">MRQALRKAGLATLHLLTGAALGLVCYVTIGLMLFAVAATVVVVGAGMLPEAVRLLHLLAGFERRRTGAWTGVTVEAAHLPLDRGRLAERVRTVATDPGTYRELGWLCAQLLYGLLLCYLALVLWPLALLVDGALGLLGRRPAVLPLIVALASLEASFSHALLRPSPSARLADRVAQLSATRAGAVAAHGDELRRIERDLHDGTQARLVALSMRLGLALRAYDRDQGNVRPLLDEARRQAEEALTELRHVVRGIHPPVLSDRGLAGAVRALAADSGLEVRVTVEGLADGAEDRSRAPAPVEAAAYFVVAEALTNAAKHSGAARAVVELVRTEGQVRVRIRDDGAGGADESRGTGLLGVRRRVAALDGAVRLSSPPGGPTELEALLPCA</sequence>
<keyword evidence="5" id="KW-0547">Nucleotide-binding</keyword>
<reference evidence="13 14" key="1">
    <citation type="submission" date="2019-06" db="EMBL/GenBank/DDBJ databases">
        <title>Whole genome shotgun sequence of Streptomyces cacaoi subsp. cacaoi NBRC 12748.</title>
        <authorList>
            <person name="Hosoyama A."/>
            <person name="Uohara A."/>
            <person name="Ohji S."/>
            <person name="Ichikawa N."/>
        </authorList>
    </citation>
    <scope>NUCLEOTIDE SEQUENCE [LARGE SCALE GENOMIC DNA]</scope>
    <source>
        <strain evidence="13 14">NBRC 12748</strain>
    </source>
</reference>
<dbReference type="CDD" id="cd16917">
    <property type="entry name" value="HATPase_UhpB-NarQ-NarX-like"/>
    <property type="match status" value="1"/>
</dbReference>
<feature type="transmembrane region" description="Helical" evidence="9">
    <location>
        <begin position="110"/>
        <end position="130"/>
    </location>
</feature>
<keyword evidence="8" id="KW-0902">Two-component regulatory system</keyword>
<dbReference type="InterPro" id="IPR011712">
    <property type="entry name" value="Sig_transdc_His_kin_sub3_dim/P"/>
</dbReference>
<keyword evidence="6 13" id="KW-0418">Kinase</keyword>
<dbReference type="OrthoDB" id="5242012at2"/>
<keyword evidence="9" id="KW-1133">Transmembrane helix</keyword>
<evidence type="ECO:0000256" key="4">
    <source>
        <dbReference type="ARBA" id="ARBA00022679"/>
    </source>
</evidence>
<keyword evidence="9" id="KW-0812">Transmembrane</keyword>
<feature type="domain" description="Signal transduction histidine kinase subgroup 3 dimerisation and phosphoacceptor" evidence="11">
    <location>
        <begin position="191"/>
        <end position="258"/>
    </location>
</feature>
<dbReference type="RefSeq" id="WP_030878810.1">
    <property type="nucleotide sequence ID" value="NZ_BJMM01000003.1"/>
</dbReference>
<evidence type="ECO:0000256" key="1">
    <source>
        <dbReference type="ARBA" id="ARBA00000085"/>
    </source>
</evidence>
<evidence type="ECO:0000256" key="8">
    <source>
        <dbReference type="ARBA" id="ARBA00023012"/>
    </source>
</evidence>
<dbReference type="InterPro" id="IPR036890">
    <property type="entry name" value="HATPase_C_sf"/>
</dbReference>
<dbReference type="InterPro" id="IPR025828">
    <property type="entry name" value="Put_sensor_dom"/>
</dbReference>
<dbReference type="GO" id="GO:0016020">
    <property type="term" value="C:membrane"/>
    <property type="evidence" value="ECO:0007669"/>
    <property type="project" value="InterPro"/>
</dbReference>
<organism evidence="13 14">
    <name type="scientific">Streptomyces cacaoi</name>
    <dbReference type="NCBI Taxonomy" id="1898"/>
    <lineage>
        <taxon>Bacteria</taxon>
        <taxon>Bacillati</taxon>
        <taxon>Actinomycetota</taxon>
        <taxon>Actinomycetes</taxon>
        <taxon>Kitasatosporales</taxon>
        <taxon>Streptomycetaceae</taxon>
        <taxon>Streptomyces</taxon>
    </lineage>
</organism>
<evidence type="ECO:0000256" key="2">
    <source>
        <dbReference type="ARBA" id="ARBA00012438"/>
    </source>
</evidence>
<evidence type="ECO:0000313" key="14">
    <source>
        <dbReference type="Proteomes" id="UP000319210"/>
    </source>
</evidence>
<evidence type="ECO:0000259" key="11">
    <source>
        <dbReference type="Pfam" id="PF07730"/>
    </source>
</evidence>
<dbReference type="PANTHER" id="PTHR24421">
    <property type="entry name" value="NITRATE/NITRITE SENSOR PROTEIN NARX-RELATED"/>
    <property type="match status" value="1"/>
</dbReference>
<evidence type="ECO:0000256" key="9">
    <source>
        <dbReference type="SAM" id="Phobius"/>
    </source>
</evidence>
<dbReference type="Gene3D" id="1.20.5.1930">
    <property type="match status" value="1"/>
</dbReference>
<evidence type="ECO:0000256" key="7">
    <source>
        <dbReference type="ARBA" id="ARBA00022840"/>
    </source>
</evidence>
<dbReference type="PANTHER" id="PTHR24421:SF10">
    <property type="entry name" value="NITRATE_NITRITE SENSOR PROTEIN NARQ"/>
    <property type="match status" value="1"/>
</dbReference>
<gene>
    <name evidence="13" type="ORF">SCA03_08740</name>
</gene>
<keyword evidence="3" id="KW-0597">Phosphoprotein</keyword>
<protein>
    <recommendedName>
        <fullName evidence="2">histidine kinase</fullName>
        <ecNumber evidence="2">2.7.13.3</ecNumber>
    </recommendedName>
</protein>
<evidence type="ECO:0000313" key="13">
    <source>
        <dbReference type="EMBL" id="GEB48323.1"/>
    </source>
</evidence>
<dbReference type="Pfam" id="PF13796">
    <property type="entry name" value="Sensor"/>
    <property type="match status" value="1"/>
</dbReference>
<evidence type="ECO:0000259" key="10">
    <source>
        <dbReference type="Pfam" id="PF02518"/>
    </source>
</evidence>
<dbReference type="InterPro" id="IPR050482">
    <property type="entry name" value="Sensor_HK_TwoCompSys"/>
</dbReference>
<proteinExistence type="predicted"/>
<name>A0A4Y3QUL4_STRCI</name>
<dbReference type="GO" id="GO:0005524">
    <property type="term" value="F:ATP binding"/>
    <property type="evidence" value="ECO:0007669"/>
    <property type="project" value="UniProtKB-KW"/>
</dbReference>
<evidence type="ECO:0000259" key="12">
    <source>
        <dbReference type="Pfam" id="PF13796"/>
    </source>
</evidence>
<dbReference type="InterPro" id="IPR003594">
    <property type="entry name" value="HATPase_dom"/>
</dbReference>
<keyword evidence="4" id="KW-0808">Transferase</keyword>
<feature type="transmembrane region" description="Helical" evidence="9">
    <location>
        <begin position="32"/>
        <end position="55"/>
    </location>
</feature>
<feature type="domain" description="Histidine kinase/HSP90-like ATPase" evidence="10">
    <location>
        <begin position="302"/>
        <end position="385"/>
    </location>
</feature>
<feature type="domain" description="Putative sensor" evidence="12">
    <location>
        <begin position="14"/>
        <end position="128"/>
    </location>
</feature>
<dbReference type="Pfam" id="PF07730">
    <property type="entry name" value="HisKA_3"/>
    <property type="match status" value="1"/>
</dbReference>
<evidence type="ECO:0000256" key="5">
    <source>
        <dbReference type="ARBA" id="ARBA00022741"/>
    </source>
</evidence>
<dbReference type="GO" id="GO:0046983">
    <property type="term" value="F:protein dimerization activity"/>
    <property type="evidence" value="ECO:0007669"/>
    <property type="project" value="InterPro"/>
</dbReference>
<accession>A0A4Y3QUL4</accession>
<keyword evidence="7" id="KW-0067">ATP-binding</keyword>
<comment type="caution">
    <text evidence="13">The sequence shown here is derived from an EMBL/GenBank/DDBJ whole genome shotgun (WGS) entry which is preliminary data.</text>
</comment>
<evidence type="ECO:0000256" key="6">
    <source>
        <dbReference type="ARBA" id="ARBA00022777"/>
    </source>
</evidence>
<dbReference type="Proteomes" id="UP000319210">
    <property type="component" value="Unassembled WGS sequence"/>
</dbReference>
<dbReference type="Gene3D" id="3.30.565.10">
    <property type="entry name" value="Histidine kinase-like ATPase, C-terminal domain"/>
    <property type="match status" value="1"/>
</dbReference>
<dbReference type="GO" id="GO:0000155">
    <property type="term" value="F:phosphorelay sensor kinase activity"/>
    <property type="evidence" value="ECO:0007669"/>
    <property type="project" value="InterPro"/>
</dbReference>
<dbReference type="Pfam" id="PF02518">
    <property type="entry name" value="HATPase_c"/>
    <property type="match status" value="1"/>
</dbReference>
<keyword evidence="9" id="KW-0472">Membrane</keyword>
<dbReference type="AlphaFoldDB" id="A0A4Y3QUL4"/>
<keyword evidence="14" id="KW-1185">Reference proteome</keyword>
<evidence type="ECO:0000256" key="3">
    <source>
        <dbReference type="ARBA" id="ARBA00022553"/>
    </source>
</evidence>
<comment type="catalytic activity">
    <reaction evidence="1">
        <text>ATP + protein L-histidine = ADP + protein N-phospho-L-histidine.</text>
        <dbReference type="EC" id="2.7.13.3"/>
    </reaction>
</comment>
<dbReference type="EMBL" id="BJMM01000003">
    <property type="protein sequence ID" value="GEB48323.1"/>
    <property type="molecule type" value="Genomic_DNA"/>
</dbReference>